<dbReference type="Proteomes" id="UP000019678">
    <property type="component" value="Unassembled WGS sequence"/>
</dbReference>
<feature type="region of interest" description="Disordered" evidence="1">
    <location>
        <begin position="1"/>
        <end position="30"/>
    </location>
</feature>
<proteinExistence type="predicted"/>
<sequence>MGSHGRDLSALPQIQPTDGPRDCTLLRPVTPPSPLRGFSSLLQTAPLVSRLVLTGALLTACKPSPPSEQPSDPARAPATVAAAAQNQPLKPASAFASITDPAARSVALFTEAGRVIAHPRCTNCHPSDGVPRQGMDLRLHVPTVSGGPDGHGVAGLPCASCHQAANTPLLGATLPSVPGHPKWALAPAQMAWVGKSLGHICAQLKDPHRNGGKTLSEIHHHMAEDTLVGWAWNPGPGRDPAPGTQASFGELIKAWIDTGAHCPAP</sequence>
<dbReference type="SUPFAM" id="SSF48695">
    <property type="entry name" value="Multiheme cytochromes"/>
    <property type="match status" value="1"/>
</dbReference>
<organism evidence="2 3">
    <name type="scientific">Chondromyces apiculatus DSM 436</name>
    <dbReference type="NCBI Taxonomy" id="1192034"/>
    <lineage>
        <taxon>Bacteria</taxon>
        <taxon>Pseudomonadati</taxon>
        <taxon>Myxococcota</taxon>
        <taxon>Polyangia</taxon>
        <taxon>Polyangiales</taxon>
        <taxon>Polyangiaceae</taxon>
        <taxon>Chondromyces</taxon>
    </lineage>
</organism>
<keyword evidence="3" id="KW-1185">Reference proteome</keyword>
<dbReference type="eggNOG" id="ENOG50309KP">
    <property type="taxonomic scope" value="Bacteria"/>
</dbReference>
<dbReference type="STRING" id="1192034.CAP_4438"/>
<protein>
    <submittedName>
        <fullName evidence="2">Putative Isoquinoline 1-oxidoreductase</fullName>
    </submittedName>
</protein>
<dbReference type="AlphaFoldDB" id="A0A017T6Q7"/>
<reference evidence="2 3" key="1">
    <citation type="submission" date="2013-05" db="EMBL/GenBank/DDBJ databases">
        <title>Genome assembly of Chondromyces apiculatus DSM 436.</title>
        <authorList>
            <person name="Sharma G."/>
            <person name="Khatri I."/>
            <person name="Kaur C."/>
            <person name="Mayilraj S."/>
            <person name="Subramanian S."/>
        </authorList>
    </citation>
    <scope>NUCLEOTIDE SEQUENCE [LARGE SCALE GENOMIC DNA]</scope>
    <source>
        <strain evidence="2 3">DSM 436</strain>
    </source>
</reference>
<evidence type="ECO:0000256" key="1">
    <source>
        <dbReference type="SAM" id="MobiDB-lite"/>
    </source>
</evidence>
<dbReference type="InterPro" id="IPR036280">
    <property type="entry name" value="Multihaem_cyt_sf"/>
</dbReference>
<dbReference type="EMBL" id="ASRX01000033">
    <property type="protein sequence ID" value="EYF04470.1"/>
    <property type="molecule type" value="Genomic_DNA"/>
</dbReference>
<name>A0A017T6Q7_9BACT</name>
<feature type="region of interest" description="Disordered" evidence="1">
    <location>
        <begin position="62"/>
        <end position="83"/>
    </location>
</feature>
<gene>
    <name evidence="2" type="ORF">CAP_4438</name>
</gene>
<evidence type="ECO:0000313" key="3">
    <source>
        <dbReference type="Proteomes" id="UP000019678"/>
    </source>
</evidence>
<feature type="compositionally biased region" description="Low complexity" evidence="1">
    <location>
        <begin position="74"/>
        <end position="83"/>
    </location>
</feature>
<accession>A0A017T6Q7</accession>
<comment type="caution">
    <text evidence="2">The sequence shown here is derived from an EMBL/GenBank/DDBJ whole genome shotgun (WGS) entry which is preliminary data.</text>
</comment>
<evidence type="ECO:0000313" key="2">
    <source>
        <dbReference type="EMBL" id="EYF04470.1"/>
    </source>
</evidence>